<sequence>MVYDWRDKEAECYRLYVDEQRSLDEVMEWMKEHRDFNPSKRAYQTQFKRWDFPSKQNPAHKNAALVSRTKELWEQNATQKEMLRVLRADGFRIKERELMRLRARHKWLLRTPNGMRNAAQTSTIAAESNEEASLQQVEQALLQENEVTANAQTVDTMVEAPMEKERTPDLDPQVEADRQQRRERMQAESAERWATRKRRRRTRGWGGMPADPPGPPRFPSETTLDEAKVFLKLDNAHYRESRNQFRDICEQEGIVKKKIAGSEKWQAAKDRLAHENAHLHTVFFDDVTNLDQKYLSLDVLCIDVTKRMRTAEHKITLADAKNIIGINPDESRQIREAFYNILKADHFTSKLESGGEHWSNLKQRWIDSSDVVQRVLARGTEDPEYERKGKALEIICRDVTKRLRDDQNSRGSSQKKQHHEGATPSPTLSRTGQASGQPASTPTEPSSTSRTTTSRTNRVSNDLQIDPSLLLAANDSSVTTEFQTRRALSSTNPTYPSNPYAPHNGPFPIFFRLNPLSQTAHLGQPVKQVWLASLTSGSIQELRYLALRDFPHSAIDRIEGLVGDANGTNIPYVLDRDDELGAYLAHTTGGKPVFSVTIAPLLALDSEL</sequence>
<evidence type="ECO:0000259" key="4">
    <source>
        <dbReference type="Pfam" id="PF24962"/>
    </source>
</evidence>
<organism evidence="5 6">
    <name type="scientific">Viridothelium virens</name>
    <name type="common">Speckled blister lichen</name>
    <name type="synonym">Trypethelium virens</name>
    <dbReference type="NCBI Taxonomy" id="1048519"/>
    <lineage>
        <taxon>Eukaryota</taxon>
        <taxon>Fungi</taxon>
        <taxon>Dikarya</taxon>
        <taxon>Ascomycota</taxon>
        <taxon>Pezizomycotina</taxon>
        <taxon>Dothideomycetes</taxon>
        <taxon>Dothideomycetes incertae sedis</taxon>
        <taxon>Trypetheliales</taxon>
        <taxon>Trypetheliaceae</taxon>
        <taxon>Viridothelium</taxon>
    </lineage>
</organism>
<dbReference type="InterPro" id="IPR057940">
    <property type="entry name" value="Tri-helical_dom"/>
</dbReference>
<feature type="compositionally biased region" description="Low complexity" evidence="1">
    <location>
        <begin position="440"/>
        <end position="456"/>
    </location>
</feature>
<evidence type="ECO:0000256" key="1">
    <source>
        <dbReference type="SAM" id="MobiDB-lite"/>
    </source>
</evidence>
<dbReference type="Pfam" id="PF14420">
    <property type="entry name" value="Clr5"/>
    <property type="match status" value="1"/>
</dbReference>
<dbReference type="InterPro" id="IPR056669">
    <property type="entry name" value="DUF7767"/>
</dbReference>
<name>A0A6A6HDX2_VIRVR</name>
<feature type="domain" description="DUF7767" evidence="4">
    <location>
        <begin position="505"/>
        <end position="599"/>
    </location>
</feature>
<accession>A0A6A6HDX2</accession>
<dbReference type="Pfam" id="PF24962">
    <property type="entry name" value="DUF7767"/>
    <property type="match status" value="1"/>
</dbReference>
<dbReference type="AlphaFoldDB" id="A0A6A6HDX2"/>
<keyword evidence="6" id="KW-1185">Reference proteome</keyword>
<feature type="region of interest" description="Disordered" evidence="1">
    <location>
        <begin position="161"/>
        <end position="218"/>
    </location>
</feature>
<protein>
    <submittedName>
        <fullName evidence="5">Uncharacterized protein</fullName>
    </submittedName>
</protein>
<dbReference type="PANTHER" id="PTHR38788:SF5">
    <property type="entry name" value="CLR5 DOMAIN-CONTAINING PROTEIN"/>
    <property type="match status" value="1"/>
</dbReference>
<evidence type="ECO:0000313" key="5">
    <source>
        <dbReference type="EMBL" id="KAF2236029.1"/>
    </source>
</evidence>
<gene>
    <name evidence="5" type="ORF">EV356DRAFT_498846</name>
</gene>
<feature type="compositionally biased region" description="Basic and acidic residues" evidence="1">
    <location>
        <begin position="161"/>
        <end position="194"/>
    </location>
</feature>
<dbReference type="OrthoDB" id="4115389at2759"/>
<evidence type="ECO:0000313" key="6">
    <source>
        <dbReference type="Proteomes" id="UP000800092"/>
    </source>
</evidence>
<feature type="region of interest" description="Disordered" evidence="1">
    <location>
        <begin position="403"/>
        <end position="500"/>
    </location>
</feature>
<evidence type="ECO:0000259" key="3">
    <source>
        <dbReference type="Pfam" id="PF24465"/>
    </source>
</evidence>
<feature type="domain" description="Clr5" evidence="2">
    <location>
        <begin position="1"/>
        <end position="53"/>
    </location>
</feature>
<feature type="compositionally biased region" description="Polar residues" evidence="1">
    <location>
        <begin position="474"/>
        <end position="497"/>
    </location>
</feature>
<dbReference type="PANTHER" id="PTHR38788">
    <property type="entry name" value="CLR5 DOMAIN-CONTAINING PROTEIN"/>
    <property type="match status" value="1"/>
</dbReference>
<proteinExistence type="predicted"/>
<feature type="domain" description="Tri-helical" evidence="3">
    <location>
        <begin position="320"/>
        <end position="406"/>
    </location>
</feature>
<dbReference type="Pfam" id="PF24465">
    <property type="entry name" value="Tri-helical"/>
    <property type="match status" value="2"/>
</dbReference>
<dbReference type="InterPro" id="IPR025676">
    <property type="entry name" value="Clr5_dom"/>
</dbReference>
<dbReference type="Proteomes" id="UP000800092">
    <property type="component" value="Unassembled WGS sequence"/>
</dbReference>
<evidence type="ECO:0000259" key="2">
    <source>
        <dbReference type="Pfam" id="PF14420"/>
    </source>
</evidence>
<feature type="domain" description="Tri-helical" evidence="3">
    <location>
        <begin position="227"/>
        <end position="310"/>
    </location>
</feature>
<dbReference type="EMBL" id="ML991787">
    <property type="protein sequence ID" value="KAF2236029.1"/>
    <property type="molecule type" value="Genomic_DNA"/>
</dbReference>
<feature type="compositionally biased region" description="Polar residues" evidence="1">
    <location>
        <begin position="424"/>
        <end position="439"/>
    </location>
</feature>
<reference evidence="5" key="1">
    <citation type="journal article" date="2020" name="Stud. Mycol.">
        <title>101 Dothideomycetes genomes: a test case for predicting lifestyles and emergence of pathogens.</title>
        <authorList>
            <person name="Haridas S."/>
            <person name="Albert R."/>
            <person name="Binder M."/>
            <person name="Bloem J."/>
            <person name="Labutti K."/>
            <person name="Salamov A."/>
            <person name="Andreopoulos B."/>
            <person name="Baker S."/>
            <person name="Barry K."/>
            <person name="Bills G."/>
            <person name="Bluhm B."/>
            <person name="Cannon C."/>
            <person name="Castanera R."/>
            <person name="Culley D."/>
            <person name="Daum C."/>
            <person name="Ezra D."/>
            <person name="Gonzalez J."/>
            <person name="Henrissat B."/>
            <person name="Kuo A."/>
            <person name="Liang C."/>
            <person name="Lipzen A."/>
            <person name="Lutzoni F."/>
            <person name="Magnuson J."/>
            <person name="Mondo S."/>
            <person name="Nolan M."/>
            <person name="Ohm R."/>
            <person name="Pangilinan J."/>
            <person name="Park H.-J."/>
            <person name="Ramirez L."/>
            <person name="Alfaro M."/>
            <person name="Sun H."/>
            <person name="Tritt A."/>
            <person name="Yoshinaga Y."/>
            <person name="Zwiers L.-H."/>
            <person name="Turgeon B."/>
            <person name="Goodwin S."/>
            <person name="Spatafora J."/>
            <person name="Crous P."/>
            <person name="Grigoriev I."/>
        </authorList>
    </citation>
    <scope>NUCLEOTIDE SEQUENCE</scope>
    <source>
        <strain evidence="5">Tuck. ex Michener</strain>
    </source>
</reference>